<keyword evidence="1" id="KW-0812">Transmembrane</keyword>
<sequence length="160" mass="18386">MDRISSTSIIPSQAIQKGLRELFAMTHTWVLVVVAAVLLLPLIFTGLICVAIPLVGFGVLMYHAYEIRFKNPVSDVWIDRDHLLMERRGESERIHLGDVRSLNLSTYNNPPYCVMELNVPCRWGDTVTWFPSRLSSFGEMPTLIKELQKRIDRARDDQTR</sequence>
<proteinExistence type="predicted"/>
<comment type="caution">
    <text evidence="2">The sequence shown here is derived from an EMBL/GenBank/DDBJ whole genome shotgun (WGS) entry which is preliminary data.</text>
</comment>
<gene>
    <name evidence="2" type="ORF">SAMN06265222_12722</name>
</gene>
<evidence type="ECO:0000313" key="2">
    <source>
        <dbReference type="EMBL" id="SMP78739.1"/>
    </source>
</evidence>
<keyword evidence="3" id="KW-1185">Reference proteome</keyword>
<dbReference type="Proteomes" id="UP001158067">
    <property type="component" value="Unassembled WGS sequence"/>
</dbReference>
<keyword evidence="1" id="KW-1133">Transmembrane helix</keyword>
<reference evidence="2 3" key="1">
    <citation type="submission" date="2017-05" db="EMBL/GenBank/DDBJ databases">
        <authorList>
            <person name="Varghese N."/>
            <person name="Submissions S."/>
        </authorList>
    </citation>
    <scope>NUCLEOTIDE SEQUENCE [LARGE SCALE GENOMIC DNA]</scope>
    <source>
        <strain evidence="2 3">DSM 25457</strain>
    </source>
</reference>
<keyword evidence="1" id="KW-0472">Membrane</keyword>
<accession>A0ABY1QRE1</accession>
<name>A0ABY1QRE1_9BACT</name>
<feature type="transmembrane region" description="Helical" evidence="1">
    <location>
        <begin position="29"/>
        <end position="62"/>
    </location>
</feature>
<dbReference type="EMBL" id="FXUG01000027">
    <property type="protein sequence ID" value="SMP78739.1"/>
    <property type="molecule type" value="Genomic_DNA"/>
</dbReference>
<organism evidence="2 3">
    <name type="scientific">Neorhodopirellula lusitana</name>
    <dbReference type="NCBI Taxonomy" id="445327"/>
    <lineage>
        <taxon>Bacteria</taxon>
        <taxon>Pseudomonadati</taxon>
        <taxon>Planctomycetota</taxon>
        <taxon>Planctomycetia</taxon>
        <taxon>Pirellulales</taxon>
        <taxon>Pirellulaceae</taxon>
        <taxon>Neorhodopirellula</taxon>
    </lineage>
</organism>
<evidence type="ECO:0008006" key="4">
    <source>
        <dbReference type="Google" id="ProtNLM"/>
    </source>
</evidence>
<evidence type="ECO:0000256" key="1">
    <source>
        <dbReference type="SAM" id="Phobius"/>
    </source>
</evidence>
<protein>
    <recommendedName>
        <fullName evidence="4">DUF304 domain-containing protein</fullName>
    </recommendedName>
</protein>
<evidence type="ECO:0000313" key="3">
    <source>
        <dbReference type="Proteomes" id="UP001158067"/>
    </source>
</evidence>